<comment type="caution">
    <text evidence="10">Lacks conserved residue(s) required for the propagation of feature annotation.</text>
</comment>
<feature type="binding site" evidence="10">
    <location>
        <position position="135"/>
    </location>
    <ligand>
        <name>Mn(2+)</name>
        <dbReference type="ChEBI" id="CHEBI:29035"/>
        <label>2</label>
    </ligand>
</feature>
<dbReference type="PATRIC" id="fig|76731.3.peg.3333"/>
<gene>
    <name evidence="10" type="primary">lpxH</name>
    <name evidence="11" type="ORF">RD2015_3252</name>
</gene>
<feature type="binding site" evidence="10">
    <location>
        <position position="143"/>
    </location>
    <ligand>
        <name>substrate</name>
    </ligand>
</feature>
<keyword evidence="6 10" id="KW-0378">Hydrolase</keyword>
<sequence>MNAASFPLPGPLATLRAEPLWRRVDVLSDLHLSPALPRTVERLREHLAATPADAVFLLGDIFEAWIGDDVRWVPDSFEQQCMSLLRDAARRTRLFFMHGNRDFMLGPAMAYDAGLTVLDDPTRLEAFGRRWLLSHGDLLCVDDVGYQRARAVVRRPWVKALLLALPLSARRALARYLRGRSKANQQDPMQWADVDPQACRDWLKAAGCDVLIHGHTHRPADHDLGNGLRRVVLSDWDFDHAQRGDVLILDATGLRRDAPMRTEAVRDRLRH</sequence>
<dbReference type="CDD" id="cd07398">
    <property type="entry name" value="MPP_YbbF-LpxH"/>
    <property type="match status" value="1"/>
</dbReference>
<feature type="binding site" evidence="10">
    <location>
        <position position="60"/>
    </location>
    <ligand>
        <name>Mn(2+)</name>
        <dbReference type="ChEBI" id="CHEBI:29035"/>
        <label>2</label>
    </ligand>
</feature>
<dbReference type="HAMAP" id="MF_00575">
    <property type="entry name" value="LpxH"/>
    <property type="match status" value="1"/>
</dbReference>
<evidence type="ECO:0000256" key="2">
    <source>
        <dbReference type="ARBA" id="ARBA00022516"/>
    </source>
</evidence>
<dbReference type="KEGG" id="rdp:RD2015_3252"/>
<protein>
    <recommendedName>
        <fullName evidence="10">UDP-2,3-diacylglucosamine hydrolase</fullName>
        <ecNumber evidence="10">3.6.1.54</ecNumber>
    </recommendedName>
    <alternativeName>
        <fullName evidence="10">UDP-2,3-diacylglucosamine diphosphatase</fullName>
    </alternativeName>
</protein>
<feature type="binding site" evidence="10">
    <location>
        <position position="215"/>
    </location>
    <ligand>
        <name>Mn(2+)</name>
        <dbReference type="ChEBI" id="CHEBI:29035"/>
        <label>2</label>
    </ligand>
</feature>
<evidence type="ECO:0000256" key="8">
    <source>
        <dbReference type="ARBA" id="ARBA00023136"/>
    </source>
</evidence>
<comment type="similarity">
    <text evidence="10">Belongs to the LpxH family.</text>
</comment>
<organism evidence="11 12">
    <name type="scientific">Roseateles depolymerans</name>
    <dbReference type="NCBI Taxonomy" id="76731"/>
    <lineage>
        <taxon>Bacteria</taxon>
        <taxon>Pseudomonadati</taxon>
        <taxon>Pseudomonadota</taxon>
        <taxon>Betaproteobacteria</taxon>
        <taxon>Burkholderiales</taxon>
        <taxon>Sphaerotilaceae</taxon>
        <taxon>Roseateles</taxon>
    </lineage>
</organism>
<feature type="binding site" evidence="10">
    <location>
        <position position="217"/>
    </location>
    <ligand>
        <name>Mn(2+)</name>
        <dbReference type="ChEBI" id="CHEBI:29035"/>
        <label>1</label>
    </ligand>
</feature>
<evidence type="ECO:0000313" key="11">
    <source>
        <dbReference type="EMBL" id="ALV07711.1"/>
    </source>
</evidence>
<dbReference type="InterPro" id="IPR029052">
    <property type="entry name" value="Metallo-depent_PP-like"/>
</dbReference>
<evidence type="ECO:0000256" key="4">
    <source>
        <dbReference type="ARBA" id="ARBA00022556"/>
    </source>
</evidence>
<evidence type="ECO:0000313" key="12">
    <source>
        <dbReference type="Proteomes" id="UP000060699"/>
    </source>
</evidence>
<feature type="binding site" evidence="10">
    <location>
        <position position="181"/>
    </location>
    <ligand>
        <name>substrate</name>
    </ligand>
</feature>
<keyword evidence="7 10" id="KW-0443">Lipid metabolism</keyword>
<evidence type="ECO:0000256" key="10">
    <source>
        <dbReference type="HAMAP-Rule" id="MF_00575"/>
    </source>
</evidence>
<dbReference type="GO" id="GO:0009245">
    <property type="term" value="P:lipid A biosynthetic process"/>
    <property type="evidence" value="ECO:0007669"/>
    <property type="project" value="UniProtKB-UniRule"/>
</dbReference>
<feature type="binding site" evidence="10">
    <location>
        <position position="29"/>
    </location>
    <ligand>
        <name>Mn(2+)</name>
        <dbReference type="ChEBI" id="CHEBI:29035"/>
        <label>1</label>
    </ligand>
</feature>
<dbReference type="InterPro" id="IPR004843">
    <property type="entry name" value="Calcineurin-like_PHP"/>
</dbReference>
<dbReference type="PANTHER" id="PTHR34990">
    <property type="entry name" value="UDP-2,3-DIACYLGLUCOSAMINE HYDROLASE-RELATED"/>
    <property type="match status" value="1"/>
</dbReference>
<dbReference type="STRING" id="76731.RD2015_3252"/>
<comment type="subcellular location">
    <subcellularLocation>
        <location evidence="10">Cell inner membrane</location>
        <topology evidence="10">Peripheral membrane protein</topology>
        <orientation evidence="10">Cytoplasmic side</orientation>
    </subcellularLocation>
</comment>
<evidence type="ECO:0000256" key="9">
    <source>
        <dbReference type="ARBA" id="ARBA00023211"/>
    </source>
</evidence>
<dbReference type="RefSeq" id="WP_232309803.1">
    <property type="nucleotide sequence ID" value="NZ_CP013729.1"/>
</dbReference>
<evidence type="ECO:0000256" key="6">
    <source>
        <dbReference type="ARBA" id="ARBA00022801"/>
    </source>
</evidence>
<dbReference type="GO" id="GO:0008758">
    <property type="term" value="F:UDP-2,3-diacylglucosamine hydrolase activity"/>
    <property type="evidence" value="ECO:0007669"/>
    <property type="project" value="UniProtKB-UniRule"/>
</dbReference>
<keyword evidence="3 10" id="KW-0997">Cell inner membrane</keyword>
<dbReference type="GO" id="GO:0030145">
    <property type="term" value="F:manganese ion binding"/>
    <property type="evidence" value="ECO:0007669"/>
    <property type="project" value="UniProtKB-UniRule"/>
</dbReference>
<feature type="binding site" evidence="10">
    <location>
        <position position="184"/>
    </location>
    <ligand>
        <name>substrate</name>
    </ligand>
</feature>
<dbReference type="GO" id="GO:0005737">
    <property type="term" value="C:cytoplasm"/>
    <property type="evidence" value="ECO:0007669"/>
    <property type="project" value="InterPro"/>
</dbReference>
<dbReference type="EC" id="3.6.1.54" evidence="10"/>
<comment type="cofactor">
    <cofactor evidence="10">
        <name>Mn(2+)</name>
        <dbReference type="ChEBI" id="CHEBI:29035"/>
    </cofactor>
    <text evidence="10">Binds 2 Mn(2+) ions per subunit in a binuclear metal center.</text>
</comment>
<feature type="binding site" evidence="10">
    <location>
        <position position="215"/>
    </location>
    <ligand>
        <name>substrate</name>
    </ligand>
</feature>
<evidence type="ECO:0000256" key="1">
    <source>
        <dbReference type="ARBA" id="ARBA00022475"/>
    </source>
</evidence>
<dbReference type="GO" id="GO:0019897">
    <property type="term" value="C:extrinsic component of plasma membrane"/>
    <property type="evidence" value="ECO:0007669"/>
    <property type="project" value="UniProtKB-UniRule"/>
</dbReference>
<dbReference type="AlphaFoldDB" id="A0A0U3LHY8"/>
<feature type="binding site" evidence="10">
    <location>
        <position position="31"/>
    </location>
    <ligand>
        <name>Mn(2+)</name>
        <dbReference type="ChEBI" id="CHEBI:29035"/>
        <label>1</label>
    </ligand>
</feature>
<comment type="function">
    <text evidence="10">Hydrolyzes the pyrophosphate bond of UDP-2,3-diacylglucosamine to yield 2,3-diacylglucosamine 1-phosphate (lipid X) and UMP by catalyzing the attack of water at the alpha-P atom. Involved in the biosynthesis of lipid A, a phosphorylated glycolipid that anchors the lipopolysaccharide to the outer membrane of the cell.</text>
</comment>
<dbReference type="InterPro" id="IPR010138">
    <property type="entry name" value="UDP-diacylglucosamine_Hdrlase"/>
</dbReference>
<dbReference type="Gene3D" id="3.60.21.10">
    <property type="match status" value="1"/>
</dbReference>
<keyword evidence="8 10" id="KW-0472">Membrane</keyword>
<evidence type="ECO:0000256" key="3">
    <source>
        <dbReference type="ARBA" id="ARBA00022519"/>
    </source>
</evidence>
<evidence type="ECO:0000256" key="5">
    <source>
        <dbReference type="ARBA" id="ARBA00022723"/>
    </source>
</evidence>
<comment type="pathway">
    <text evidence="10">Glycolipid biosynthesis; lipid IV(A) biosynthesis; lipid IV(A) from (3R)-3-hydroxytetradecanoyl-[acyl-carrier-protein] and UDP-N-acetyl-alpha-D-glucosamine: step 4/6.</text>
</comment>
<name>A0A0U3LHY8_9BURK</name>
<accession>A0A0U3LHY8</accession>
<keyword evidence="9 10" id="KW-0464">Manganese</keyword>
<keyword evidence="4 10" id="KW-0441">Lipid A biosynthesis</keyword>
<dbReference type="Proteomes" id="UP000060699">
    <property type="component" value="Chromosome"/>
</dbReference>
<feature type="binding site" evidence="10">
    <location>
        <begin position="100"/>
        <end position="101"/>
    </location>
    <ligand>
        <name>substrate</name>
    </ligand>
</feature>
<feature type="binding site" evidence="10">
    <location>
        <position position="60"/>
    </location>
    <ligand>
        <name>Mn(2+)</name>
        <dbReference type="ChEBI" id="CHEBI:29035"/>
        <label>1</label>
    </ligand>
</feature>
<dbReference type="SUPFAM" id="SSF56300">
    <property type="entry name" value="Metallo-dependent phosphatases"/>
    <property type="match status" value="1"/>
</dbReference>
<keyword evidence="5 10" id="KW-0479">Metal-binding</keyword>
<keyword evidence="2 10" id="KW-0444">Lipid biosynthesis</keyword>
<dbReference type="Pfam" id="PF00149">
    <property type="entry name" value="Metallophos"/>
    <property type="match status" value="1"/>
</dbReference>
<evidence type="ECO:0000256" key="7">
    <source>
        <dbReference type="ARBA" id="ARBA00023098"/>
    </source>
</evidence>
<dbReference type="NCBIfam" id="NF003743">
    <property type="entry name" value="PRK05340.1"/>
    <property type="match status" value="1"/>
</dbReference>
<keyword evidence="1 10" id="KW-1003">Cell membrane</keyword>
<dbReference type="InterPro" id="IPR043461">
    <property type="entry name" value="LpxH-like"/>
</dbReference>
<keyword evidence="12" id="KW-1185">Reference proteome</keyword>
<comment type="catalytic activity">
    <reaction evidence="10">
        <text>UDP-2-N,3-O-bis[(3R)-3-hydroxytetradecanoyl]-alpha-D-glucosamine + H2O = 2-N,3-O-bis[(3R)-3-hydroxytetradecanoyl]-alpha-D-glucosaminyl 1-phosphate + UMP + 2 H(+)</text>
        <dbReference type="Rhea" id="RHEA:25213"/>
        <dbReference type="ChEBI" id="CHEBI:15377"/>
        <dbReference type="ChEBI" id="CHEBI:15378"/>
        <dbReference type="ChEBI" id="CHEBI:57865"/>
        <dbReference type="ChEBI" id="CHEBI:57957"/>
        <dbReference type="ChEBI" id="CHEBI:78847"/>
        <dbReference type="EC" id="3.6.1.54"/>
    </reaction>
</comment>
<dbReference type="PANTHER" id="PTHR34990:SF1">
    <property type="entry name" value="UDP-2,3-DIACYLGLUCOSAMINE HYDROLASE"/>
    <property type="match status" value="1"/>
</dbReference>
<feature type="binding site" evidence="10">
    <location>
        <position position="100"/>
    </location>
    <ligand>
        <name>Mn(2+)</name>
        <dbReference type="ChEBI" id="CHEBI:29035"/>
        <label>2</label>
    </ligand>
</feature>
<dbReference type="UniPathway" id="UPA00359">
    <property type="reaction ID" value="UER00480"/>
</dbReference>
<proteinExistence type="inferred from homology"/>
<dbReference type="EMBL" id="CP013729">
    <property type="protein sequence ID" value="ALV07711.1"/>
    <property type="molecule type" value="Genomic_DNA"/>
</dbReference>
<reference evidence="11 12" key="1">
    <citation type="submission" date="2015-12" db="EMBL/GenBank/DDBJ databases">
        <title>Complete genome of Roseateles depolymerans KCTC 42856.</title>
        <authorList>
            <person name="Kim K.M."/>
        </authorList>
    </citation>
    <scope>NUCLEOTIDE SEQUENCE [LARGE SCALE GENOMIC DNA]</scope>
    <source>
        <strain evidence="11 12">KCTC 42856</strain>
    </source>
</reference>
<dbReference type="NCBIfam" id="TIGR01854">
    <property type="entry name" value="lipid_A_lpxH"/>
    <property type="match status" value="1"/>
</dbReference>